<name>A0ABT7JD69_9DEIO</name>
<reference evidence="2 3" key="1">
    <citation type="submission" date="2023-05" db="EMBL/GenBank/DDBJ databases">
        <authorList>
            <person name="Gao F."/>
        </authorList>
    </citation>
    <scope>NUCLEOTIDE SEQUENCE [LARGE SCALE GENOMIC DNA]</scope>
    <source>
        <strain evidence="2 3">MIMF12</strain>
    </source>
</reference>
<feature type="transmembrane region" description="Helical" evidence="1">
    <location>
        <begin position="155"/>
        <end position="177"/>
    </location>
</feature>
<feature type="transmembrane region" description="Helical" evidence="1">
    <location>
        <begin position="250"/>
        <end position="269"/>
    </location>
</feature>
<evidence type="ECO:0008006" key="4">
    <source>
        <dbReference type="Google" id="ProtNLM"/>
    </source>
</evidence>
<proteinExistence type="predicted"/>
<evidence type="ECO:0000256" key="1">
    <source>
        <dbReference type="SAM" id="Phobius"/>
    </source>
</evidence>
<feature type="transmembrane region" description="Helical" evidence="1">
    <location>
        <begin position="29"/>
        <end position="49"/>
    </location>
</feature>
<sequence length="447" mass="49184">MMPAGEIQPSAPSPAKTTSLAGAVSLSRLLTVLLILTYVGLFHLIYSLQISPSFAYMGYTLNPAISQEQWLVMALFVILPSLFLRLDGRRPSNFIILLLYVLVYVPAQYMFTVLNLTFHGVLLNRAMLLLGMAIITAVSARPLSIGFDRSVSIGVFRAVLMLVFGVLFLVVASQFGFRLNLVNILDVYDIRSDYKDEIGEAGLAFAYAVPYLGVVSAFMVGYGLVKRFIPFLLMGSLSLLYIFGTTGQKSMLFSVLLLIGVSLLYRINIQKLGQNLVLSMIVFLIAVFGFDLWSGGILASSLFVRRLILTPGLLTTYYMDFFSVNPPAQLGHSFLSDIFPYPYDLRPAYLIGREYFNSPSMSANANMFADSYSNFRELGIIGFSIVLGAILSLVDGYSRRSSSPVVVVVGMALPAFALTNSALFTSLVTHGMIFAIVLTYLYCSTEK</sequence>
<accession>A0ABT7JD69</accession>
<comment type="caution">
    <text evidence="2">The sequence shown here is derived from an EMBL/GenBank/DDBJ whole genome shotgun (WGS) entry which is preliminary data.</text>
</comment>
<organism evidence="2 3">
    <name type="scientific">Deinococcus rhizophilus</name>
    <dbReference type="NCBI Taxonomy" id="3049544"/>
    <lineage>
        <taxon>Bacteria</taxon>
        <taxon>Thermotogati</taxon>
        <taxon>Deinococcota</taxon>
        <taxon>Deinococci</taxon>
        <taxon>Deinococcales</taxon>
        <taxon>Deinococcaceae</taxon>
        <taxon>Deinococcus</taxon>
    </lineage>
</organism>
<feature type="transmembrane region" description="Helical" evidence="1">
    <location>
        <begin position="375"/>
        <end position="394"/>
    </location>
</feature>
<gene>
    <name evidence="2" type="ORF">QOL99_02440</name>
</gene>
<evidence type="ECO:0000313" key="2">
    <source>
        <dbReference type="EMBL" id="MDL2343003.1"/>
    </source>
</evidence>
<keyword evidence="1" id="KW-0812">Transmembrane</keyword>
<feature type="transmembrane region" description="Helical" evidence="1">
    <location>
        <begin position="401"/>
        <end position="418"/>
    </location>
</feature>
<evidence type="ECO:0000313" key="3">
    <source>
        <dbReference type="Proteomes" id="UP001302059"/>
    </source>
</evidence>
<feature type="transmembrane region" description="Helical" evidence="1">
    <location>
        <begin position="276"/>
        <end position="304"/>
    </location>
</feature>
<feature type="transmembrane region" description="Helical" evidence="1">
    <location>
        <begin position="93"/>
        <end position="111"/>
    </location>
</feature>
<dbReference type="EMBL" id="JASNGB010000009">
    <property type="protein sequence ID" value="MDL2343003.1"/>
    <property type="molecule type" value="Genomic_DNA"/>
</dbReference>
<dbReference type="Proteomes" id="UP001302059">
    <property type="component" value="Unassembled WGS sequence"/>
</dbReference>
<keyword evidence="3" id="KW-1185">Reference proteome</keyword>
<feature type="transmembrane region" description="Helical" evidence="1">
    <location>
        <begin position="123"/>
        <end position="143"/>
    </location>
</feature>
<keyword evidence="1" id="KW-0472">Membrane</keyword>
<protein>
    <recommendedName>
        <fullName evidence="4">Oligosaccharide repeat unit polymerase</fullName>
    </recommendedName>
</protein>
<keyword evidence="1" id="KW-1133">Transmembrane helix</keyword>
<feature type="transmembrane region" description="Helical" evidence="1">
    <location>
        <begin position="69"/>
        <end position="86"/>
    </location>
</feature>
<dbReference type="RefSeq" id="WP_285521032.1">
    <property type="nucleotide sequence ID" value="NZ_JASNGB010000009.1"/>
</dbReference>
<feature type="transmembrane region" description="Helical" evidence="1">
    <location>
        <begin position="228"/>
        <end position="244"/>
    </location>
</feature>
<feature type="transmembrane region" description="Helical" evidence="1">
    <location>
        <begin position="424"/>
        <end position="443"/>
    </location>
</feature>
<feature type="transmembrane region" description="Helical" evidence="1">
    <location>
        <begin position="201"/>
        <end position="221"/>
    </location>
</feature>